<feature type="chain" id="PRO_5010320597" description="3-keto-alpha-glucoside-1,2-lyase/3-keto-2-hydroxy-glucal hydratase domain-containing protein" evidence="1">
    <location>
        <begin position="23"/>
        <end position="232"/>
    </location>
</feature>
<dbReference type="AlphaFoldDB" id="A0A1S2VBG4"/>
<organism evidence="3 4">
    <name type="scientific">Arsenicibacter rosenii</name>
    <dbReference type="NCBI Taxonomy" id="1750698"/>
    <lineage>
        <taxon>Bacteria</taxon>
        <taxon>Pseudomonadati</taxon>
        <taxon>Bacteroidota</taxon>
        <taxon>Cytophagia</taxon>
        <taxon>Cytophagales</taxon>
        <taxon>Spirosomataceae</taxon>
        <taxon>Arsenicibacter</taxon>
    </lineage>
</organism>
<name>A0A1S2VBG4_9BACT</name>
<dbReference type="RefSeq" id="WP_071506284.1">
    <property type="nucleotide sequence ID" value="NZ_MORL01000029.1"/>
</dbReference>
<reference evidence="3 4" key="1">
    <citation type="submission" date="2016-10" db="EMBL/GenBank/DDBJ databases">
        <title>Arsenicibacter rosenii gen. nov., sp. nov., an efficient arsenic-methylating bacterium isolated from an arsenic-contaminated paddy soil.</title>
        <authorList>
            <person name="Huang K."/>
        </authorList>
    </citation>
    <scope>NUCLEOTIDE SEQUENCE [LARGE SCALE GENOMIC DNA]</scope>
    <source>
        <strain evidence="3 4">SM-1</strain>
    </source>
</reference>
<feature type="domain" description="3-keto-alpha-glucoside-1,2-lyase/3-keto-2-hydroxy-glucal hydratase" evidence="2">
    <location>
        <begin position="30"/>
        <end position="200"/>
    </location>
</feature>
<accession>A0A1S2VBG4</accession>
<proteinExistence type="predicted"/>
<evidence type="ECO:0000313" key="3">
    <source>
        <dbReference type="EMBL" id="OIN56043.1"/>
    </source>
</evidence>
<protein>
    <recommendedName>
        <fullName evidence="2">3-keto-alpha-glucoside-1,2-lyase/3-keto-2-hydroxy-glucal hydratase domain-containing protein</fullName>
    </recommendedName>
</protein>
<sequence length="232" mass="25693">MKRLFHLSCLLVSVLSAITAFGQGRGIPAGFRPLFNGKNLTGWHKSRTTHQGTTGNFYVENETIVLKQQPYGQGGVLLTDRKFRNFELYLEAKIDSFCNGGIFLRSTESGQAYQIELATPGGTGDLLGEMLPISQSAKATKLASVWRANDWNAFRIRMEGEVPHLTLWVNDVLMWDITEPKNDFVAGATEGMIGLQAHWSSAYQPGVQAFSMAGSWKPGGAHRFRRIAVKEL</sequence>
<comment type="caution">
    <text evidence="3">The sequence shown here is derived from an EMBL/GenBank/DDBJ whole genome shotgun (WGS) entry which is preliminary data.</text>
</comment>
<gene>
    <name evidence="3" type="ORF">BLX24_26660</name>
</gene>
<dbReference type="Proteomes" id="UP000181790">
    <property type="component" value="Unassembled WGS sequence"/>
</dbReference>
<dbReference type="OrthoDB" id="259356at2"/>
<evidence type="ECO:0000313" key="4">
    <source>
        <dbReference type="Proteomes" id="UP000181790"/>
    </source>
</evidence>
<keyword evidence="1" id="KW-0732">Signal</keyword>
<evidence type="ECO:0000259" key="2">
    <source>
        <dbReference type="Pfam" id="PF06439"/>
    </source>
</evidence>
<feature type="signal peptide" evidence="1">
    <location>
        <begin position="1"/>
        <end position="22"/>
    </location>
</feature>
<evidence type="ECO:0000256" key="1">
    <source>
        <dbReference type="SAM" id="SignalP"/>
    </source>
</evidence>
<dbReference type="GO" id="GO:0016787">
    <property type="term" value="F:hydrolase activity"/>
    <property type="evidence" value="ECO:0007669"/>
    <property type="project" value="InterPro"/>
</dbReference>
<dbReference type="EMBL" id="MORL01000029">
    <property type="protein sequence ID" value="OIN56043.1"/>
    <property type="molecule type" value="Genomic_DNA"/>
</dbReference>
<dbReference type="Pfam" id="PF06439">
    <property type="entry name" value="3keto-disac_hyd"/>
    <property type="match status" value="1"/>
</dbReference>
<dbReference type="InterPro" id="IPR010496">
    <property type="entry name" value="AL/BT2_dom"/>
</dbReference>
<keyword evidence="4" id="KW-1185">Reference proteome</keyword>
<dbReference type="Gene3D" id="2.60.120.560">
    <property type="entry name" value="Exo-inulinase, domain 1"/>
    <property type="match status" value="1"/>
</dbReference>